<dbReference type="CDD" id="cd00609">
    <property type="entry name" value="AAT_like"/>
    <property type="match status" value="1"/>
</dbReference>
<feature type="domain" description="Aminotransferase class I/classII large" evidence="4">
    <location>
        <begin position="29"/>
        <end position="361"/>
    </location>
</feature>
<evidence type="ECO:0000256" key="3">
    <source>
        <dbReference type="ARBA" id="ARBA00022679"/>
    </source>
</evidence>
<keyword evidence="2" id="KW-0032">Aminotransferase</keyword>
<name>A0A6J6A3P4_9ZZZZ</name>
<dbReference type="PANTHER" id="PTHR42832:SF3">
    <property type="entry name" value="L-GLUTAMINE--4-(METHYLSULFANYL)-2-OXOBUTANOATE AMINOTRANSFERASE"/>
    <property type="match status" value="1"/>
</dbReference>
<evidence type="ECO:0000256" key="2">
    <source>
        <dbReference type="ARBA" id="ARBA00022576"/>
    </source>
</evidence>
<keyword evidence="3" id="KW-0808">Transferase</keyword>
<evidence type="ECO:0000259" key="4">
    <source>
        <dbReference type="Pfam" id="PF00155"/>
    </source>
</evidence>
<dbReference type="InterPro" id="IPR015421">
    <property type="entry name" value="PyrdxlP-dep_Trfase_major"/>
</dbReference>
<dbReference type="PANTHER" id="PTHR42832">
    <property type="entry name" value="AMINO ACID AMINOTRANSFERASE"/>
    <property type="match status" value="1"/>
</dbReference>
<evidence type="ECO:0000256" key="1">
    <source>
        <dbReference type="ARBA" id="ARBA00001933"/>
    </source>
</evidence>
<dbReference type="Gene3D" id="3.40.640.10">
    <property type="entry name" value="Type I PLP-dependent aspartate aminotransferase-like (Major domain)"/>
    <property type="match status" value="1"/>
</dbReference>
<dbReference type="SUPFAM" id="SSF53383">
    <property type="entry name" value="PLP-dependent transferases"/>
    <property type="match status" value="1"/>
</dbReference>
<dbReference type="InterPro" id="IPR004839">
    <property type="entry name" value="Aminotransferase_I/II_large"/>
</dbReference>
<dbReference type="InterPro" id="IPR015424">
    <property type="entry name" value="PyrdxlP-dep_Trfase"/>
</dbReference>
<dbReference type="Gene3D" id="3.90.1150.10">
    <property type="entry name" value="Aspartate Aminotransferase, domain 1"/>
    <property type="match status" value="1"/>
</dbReference>
<dbReference type="InterPro" id="IPR015422">
    <property type="entry name" value="PyrdxlP-dep_Trfase_small"/>
</dbReference>
<dbReference type="GO" id="GO:0008483">
    <property type="term" value="F:transaminase activity"/>
    <property type="evidence" value="ECO:0007669"/>
    <property type="project" value="UniProtKB-KW"/>
</dbReference>
<dbReference type="Pfam" id="PF00155">
    <property type="entry name" value="Aminotran_1_2"/>
    <property type="match status" value="1"/>
</dbReference>
<reference evidence="5" key="1">
    <citation type="submission" date="2020-05" db="EMBL/GenBank/DDBJ databases">
        <authorList>
            <person name="Chiriac C."/>
            <person name="Salcher M."/>
            <person name="Ghai R."/>
            <person name="Kavagutti S V."/>
        </authorList>
    </citation>
    <scope>NUCLEOTIDE SEQUENCE</scope>
</reference>
<dbReference type="GO" id="GO:0030170">
    <property type="term" value="F:pyridoxal phosphate binding"/>
    <property type="evidence" value="ECO:0007669"/>
    <property type="project" value="InterPro"/>
</dbReference>
<gene>
    <name evidence="5" type="ORF">UFOPK3331_01838</name>
</gene>
<organism evidence="5">
    <name type="scientific">freshwater metagenome</name>
    <dbReference type="NCBI Taxonomy" id="449393"/>
    <lineage>
        <taxon>unclassified sequences</taxon>
        <taxon>metagenomes</taxon>
        <taxon>ecological metagenomes</taxon>
    </lineage>
</organism>
<comment type="cofactor">
    <cofactor evidence="1">
        <name>pyridoxal 5'-phosphate</name>
        <dbReference type="ChEBI" id="CHEBI:597326"/>
    </cofactor>
</comment>
<dbReference type="EMBL" id="CAESAL010000105">
    <property type="protein sequence ID" value="CAB4346383.1"/>
    <property type="molecule type" value="Genomic_DNA"/>
</dbReference>
<accession>A0A6J6A3P4</accession>
<protein>
    <submittedName>
        <fullName evidence="5">Unannotated protein</fullName>
    </submittedName>
</protein>
<evidence type="ECO:0000313" key="5">
    <source>
        <dbReference type="EMBL" id="CAB4346383.1"/>
    </source>
</evidence>
<proteinExistence type="predicted"/>
<sequence length="370" mass="39407">MTAGFVPPPYPYDRLDAFKSIVSAHDGGMVDLSIGDPCDPPPAVVIEALASSASERSYPASIGFPAYRDAAAGWMERELGLSVGPKELAACIGTKEFVAGLPHWLRLRSPERDTVLYPAISYPSYAMGAELAGARAVPVPITADGRSDLDAIDPSDAARALCLWVNSPGNPTGYLDDLEAAANWGRAHGVPVISDECYVEFTWEGPRRSILEHGLDGVLAVHSLSKRSNLAGVRAGFYAGDGDLVHYLSELRKHAGFMVPGPVQAAAAAAWNDQAHVDVQRARYLERLELFRRILAGIGVEAPMPGGAFYLWAPAPSSDSWGLVERLAADGGALVSAGEFYGPEGSPFIRVAVVQSTERLELVGRRLGVL</sequence>
<dbReference type="InterPro" id="IPR050881">
    <property type="entry name" value="LL-DAP_aminotransferase"/>
</dbReference>
<dbReference type="AlphaFoldDB" id="A0A6J6A3P4"/>